<dbReference type="EMBL" id="MT142865">
    <property type="protein sequence ID" value="QJA89740.1"/>
    <property type="molecule type" value="Genomic_DNA"/>
</dbReference>
<evidence type="ECO:0008006" key="2">
    <source>
        <dbReference type="Google" id="ProtNLM"/>
    </source>
</evidence>
<gene>
    <name evidence="1" type="ORF">MM415B02512_0013</name>
</gene>
<dbReference type="AlphaFoldDB" id="A0A6M3L538"/>
<accession>A0A6M3L538</accession>
<proteinExistence type="predicted"/>
<evidence type="ECO:0000313" key="1">
    <source>
        <dbReference type="EMBL" id="QJA89740.1"/>
    </source>
</evidence>
<sequence>MIDCNAVLVEWLKTTATSLYTLVATRVYCPALPPGFTNTQAALEVMRRGGRSALGPTEHAPSFQIKCFGGTDSHAQAEAVYQALYDRLHGQEGHDVTSGNVMSAEEETIGQSLFDPVTKWPFVLTFWNVTMRPKT</sequence>
<organism evidence="1">
    <name type="scientific">viral metagenome</name>
    <dbReference type="NCBI Taxonomy" id="1070528"/>
    <lineage>
        <taxon>unclassified sequences</taxon>
        <taxon>metagenomes</taxon>
        <taxon>organismal metagenomes</taxon>
    </lineage>
</organism>
<reference evidence="1" key="1">
    <citation type="submission" date="2020-03" db="EMBL/GenBank/DDBJ databases">
        <title>The deep terrestrial virosphere.</title>
        <authorList>
            <person name="Holmfeldt K."/>
            <person name="Nilsson E."/>
            <person name="Simone D."/>
            <person name="Lopez-Fernandez M."/>
            <person name="Wu X."/>
            <person name="de Brujin I."/>
            <person name="Lundin D."/>
            <person name="Andersson A."/>
            <person name="Bertilsson S."/>
            <person name="Dopson M."/>
        </authorList>
    </citation>
    <scope>NUCLEOTIDE SEQUENCE</scope>
    <source>
        <strain evidence="1">MM415B02512</strain>
    </source>
</reference>
<name>A0A6M3L538_9ZZZZ</name>
<protein>
    <recommendedName>
        <fullName evidence="2">Tail protein</fullName>
    </recommendedName>
</protein>